<dbReference type="RefSeq" id="WP_244718440.1">
    <property type="nucleotide sequence ID" value="NZ_CP095072.1"/>
</dbReference>
<dbReference type="SMART" id="SM00052">
    <property type="entry name" value="EAL"/>
    <property type="match status" value="1"/>
</dbReference>
<dbReference type="InterPro" id="IPR035919">
    <property type="entry name" value="EAL_sf"/>
</dbReference>
<dbReference type="PROSITE" id="PS50883">
    <property type="entry name" value="EAL"/>
    <property type="match status" value="1"/>
</dbReference>
<feature type="domain" description="EAL" evidence="1">
    <location>
        <begin position="1"/>
        <end position="247"/>
    </location>
</feature>
<dbReference type="Proteomes" id="UP000831782">
    <property type="component" value="Chromosome"/>
</dbReference>
<organism evidence="2 3">
    <name type="scientific">Gracilibacillus caseinilyticus</name>
    <dbReference type="NCBI Taxonomy" id="2932256"/>
    <lineage>
        <taxon>Bacteria</taxon>
        <taxon>Bacillati</taxon>
        <taxon>Bacillota</taxon>
        <taxon>Bacilli</taxon>
        <taxon>Bacillales</taxon>
        <taxon>Bacillaceae</taxon>
        <taxon>Gracilibacillus</taxon>
    </lineage>
</organism>
<sequence length="261" mass="29737">MNNINLGPYLSKKSLYHMVQPIVELTTNKVYGYEMLLRSKDMDSPEKIFGYAEKKGKLFDLDMYSINKAFEEINERASELKGKHLFINILPSNIANNFNIQGIEQLKSTLKPTVHNIVFEITEERKEAELLMCKTMVSDMKKQGFLIALDDLGKGDSTIPYAMELEPNIVKLDCYFSQNLAYNLDKQRAIQSIIKLLGDDPIVILEGLEKVEDLYMAKALGIRYAQGYVLGKPGSIDYYLSSEVVETAYIHNTGEQRIGWL</sequence>
<protein>
    <submittedName>
        <fullName evidence="2">EAL domain-containing protein</fullName>
    </submittedName>
</protein>
<accession>A0ABY4EWJ1</accession>
<evidence type="ECO:0000259" key="1">
    <source>
        <dbReference type="PROSITE" id="PS50883"/>
    </source>
</evidence>
<dbReference type="PANTHER" id="PTHR33121:SF76">
    <property type="entry name" value="SIGNALING PROTEIN"/>
    <property type="match status" value="1"/>
</dbReference>
<dbReference type="EMBL" id="CP095072">
    <property type="protein sequence ID" value="UOQ48222.1"/>
    <property type="molecule type" value="Genomic_DNA"/>
</dbReference>
<name>A0ABY4EWJ1_9BACI</name>
<proteinExistence type="predicted"/>
<dbReference type="Pfam" id="PF00563">
    <property type="entry name" value="EAL"/>
    <property type="match status" value="1"/>
</dbReference>
<reference evidence="2 3" key="1">
    <citation type="submission" date="2022-04" db="EMBL/GenBank/DDBJ databases">
        <title>Gracilibacillus sp. isolated from saltern.</title>
        <authorList>
            <person name="Won M."/>
            <person name="Lee C.-M."/>
            <person name="Woen H.-Y."/>
            <person name="Kwon S.-W."/>
        </authorList>
    </citation>
    <scope>NUCLEOTIDE SEQUENCE [LARGE SCALE GENOMIC DNA]</scope>
    <source>
        <strain evidence="2 3">SSWR10-1</strain>
    </source>
</reference>
<evidence type="ECO:0000313" key="2">
    <source>
        <dbReference type="EMBL" id="UOQ48222.1"/>
    </source>
</evidence>
<evidence type="ECO:0000313" key="3">
    <source>
        <dbReference type="Proteomes" id="UP000831782"/>
    </source>
</evidence>
<dbReference type="InterPro" id="IPR050706">
    <property type="entry name" value="Cyclic-di-GMP_PDE-like"/>
</dbReference>
<dbReference type="InterPro" id="IPR001633">
    <property type="entry name" value="EAL_dom"/>
</dbReference>
<gene>
    <name evidence="2" type="ORF">MUN88_19610</name>
</gene>
<dbReference type="Gene3D" id="3.20.20.450">
    <property type="entry name" value="EAL domain"/>
    <property type="match status" value="1"/>
</dbReference>
<dbReference type="CDD" id="cd01948">
    <property type="entry name" value="EAL"/>
    <property type="match status" value="1"/>
</dbReference>
<keyword evidence="3" id="KW-1185">Reference proteome</keyword>
<dbReference type="PANTHER" id="PTHR33121">
    <property type="entry name" value="CYCLIC DI-GMP PHOSPHODIESTERASE PDEF"/>
    <property type="match status" value="1"/>
</dbReference>
<dbReference type="SUPFAM" id="SSF141868">
    <property type="entry name" value="EAL domain-like"/>
    <property type="match status" value="1"/>
</dbReference>